<protein>
    <submittedName>
        <fullName evidence="5">Sn-glycerol-3-phosphate ABC transporter ATP-binding protein UgpC</fullName>
    </submittedName>
    <submittedName>
        <fullName evidence="6">Trehalose import ATP-binding protein SugC</fullName>
    </submittedName>
</protein>
<dbReference type="InterPro" id="IPR003439">
    <property type="entry name" value="ABC_transporter-like_ATP-bd"/>
</dbReference>
<evidence type="ECO:0000256" key="3">
    <source>
        <dbReference type="ARBA" id="ARBA00022840"/>
    </source>
</evidence>
<evidence type="ECO:0000256" key="2">
    <source>
        <dbReference type="ARBA" id="ARBA00022741"/>
    </source>
</evidence>
<dbReference type="InterPro" id="IPR015855">
    <property type="entry name" value="ABC_transpr_MalK-like"/>
</dbReference>
<dbReference type="AlphaFoldDB" id="A0A0E2UDP8"/>
<dbReference type="Gene3D" id="3.40.50.300">
    <property type="entry name" value="P-loop containing nucleotide triphosphate hydrolases"/>
    <property type="match status" value="1"/>
</dbReference>
<dbReference type="FunFam" id="3.40.50.300:FF:000042">
    <property type="entry name" value="Maltose/maltodextrin ABC transporter, ATP-binding protein"/>
    <property type="match status" value="1"/>
</dbReference>
<dbReference type="InterPro" id="IPR047641">
    <property type="entry name" value="ABC_transpr_MalK/UgpC-like"/>
</dbReference>
<dbReference type="InterPro" id="IPR003593">
    <property type="entry name" value="AAA+_ATPase"/>
</dbReference>
<dbReference type="Proteomes" id="UP001180515">
    <property type="component" value="Unassembled WGS sequence"/>
</dbReference>
<dbReference type="SUPFAM" id="SSF52540">
    <property type="entry name" value="P-loop containing nucleoside triphosphate hydrolases"/>
    <property type="match status" value="1"/>
</dbReference>
<dbReference type="NCBIfam" id="NF008653">
    <property type="entry name" value="PRK11650.1"/>
    <property type="match status" value="1"/>
</dbReference>
<dbReference type="InterPro" id="IPR012340">
    <property type="entry name" value="NA-bd_OB-fold"/>
</dbReference>
<dbReference type="PANTHER" id="PTHR43875:SF1">
    <property type="entry name" value="OSMOPROTECTIVE COMPOUNDS UPTAKE ATP-BINDING PROTEIN GGTA"/>
    <property type="match status" value="1"/>
</dbReference>
<name>A0A0E2UDP8_9STRE</name>
<keyword evidence="2" id="KW-0547">Nucleotide-binding</keyword>
<accession>A0A0E2UDP8</accession>
<dbReference type="GO" id="GO:0008643">
    <property type="term" value="P:carbohydrate transport"/>
    <property type="evidence" value="ECO:0007669"/>
    <property type="project" value="InterPro"/>
</dbReference>
<dbReference type="PROSITE" id="PS00211">
    <property type="entry name" value="ABC_TRANSPORTER_1"/>
    <property type="match status" value="1"/>
</dbReference>
<evidence type="ECO:0000313" key="5">
    <source>
        <dbReference type="EMBL" id="MDT2731588.1"/>
    </source>
</evidence>
<dbReference type="GO" id="GO:0140359">
    <property type="term" value="F:ABC-type transporter activity"/>
    <property type="evidence" value="ECO:0007669"/>
    <property type="project" value="InterPro"/>
</dbReference>
<dbReference type="Pfam" id="PF00005">
    <property type="entry name" value="ABC_tran"/>
    <property type="match status" value="1"/>
</dbReference>
<evidence type="ECO:0000256" key="1">
    <source>
        <dbReference type="ARBA" id="ARBA00022448"/>
    </source>
</evidence>
<evidence type="ECO:0000259" key="4">
    <source>
        <dbReference type="PROSITE" id="PS50893"/>
    </source>
</evidence>
<reference evidence="6 7" key="1">
    <citation type="submission" date="2016-06" db="EMBL/GenBank/DDBJ databases">
        <authorList>
            <person name="Haines A.N."/>
            <person name="Council K.R."/>
        </authorList>
    </citation>
    <scope>NUCLEOTIDE SEQUENCE [LARGE SCALE GENOMIC DNA]</scope>
    <source>
        <strain evidence="6 7">SP158-29</strain>
    </source>
</reference>
<dbReference type="STRING" id="936154.STP_1494"/>
<dbReference type="Gene3D" id="2.40.50.100">
    <property type="match status" value="1"/>
</dbReference>
<evidence type="ECO:0000313" key="6">
    <source>
        <dbReference type="EMBL" id="PCH10616.1"/>
    </source>
</evidence>
<dbReference type="Proteomes" id="UP000217465">
    <property type="component" value="Unassembled WGS sequence"/>
</dbReference>
<dbReference type="SUPFAM" id="SSF50331">
    <property type="entry name" value="MOP-like"/>
    <property type="match status" value="1"/>
</dbReference>
<dbReference type="eggNOG" id="COG3842">
    <property type="taxonomic scope" value="Bacteria"/>
</dbReference>
<comment type="caution">
    <text evidence="6">The sequence shown here is derived from an EMBL/GenBank/DDBJ whole genome shotgun (WGS) entry which is preliminary data.</text>
</comment>
<keyword evidence="3 6" id="KW-0067">ATP-binding</keyword>
<dbReference type="PANTHER" id="PTHR43875">
    <property type="entry name" value="MALTODEXTRIN IMPORT ATP-BINDING PROTEIN MSMX"/>
    <property type="match status" value="1"/>
</dbReference>
<proteinExistence type="predicted"/>
<dbReference type="PROSITE" id="PS50893">
    <property type="entry name" value="ABC_TRANSPORTER_2"/>
    <property type="match status" value="1"/>
</dbReference>
<feature type="domain" description="ABC transporter" evidence="4">
    <location>
        <begin position="4"/>
        <end position="246"/>
    </location>
</feature>
<dbReference type="EMBL" id="NSGR01000010">
    <property type="protein sequence ID" value="PCH10616.1"/>
    <property type="molecule type" value="Genomic_DNA"/>
</dbReference>
<sequence>MVQLNLNHIYKKYPNTTHYAVEDFNLEIGDKEFIVFVGPSGCGKSTTLRMIAGLEDISEGELSIDGEVVNDKSPKDRDIAMVFQNYALYPHMTVYDNMAFGLKLRKYKKDDIDKRVKEAATILGLTEFLDRKPADLSGGQRQRVAMGRAIVRDPKVFLMDEPLSNLDAKLRVSMRAEIAKIHRRIGSTTIYVTHDQTEAMTLADRIVIMSATKNPEGNGTIGKIEQVGSPQELYNLPANKFVAGFIGSPSMNFFEVTVDNGRLTSDQGLDIAIPEGQEKVLNAAGYKGKKIIFGIRPEDISANKLVQDTFPSASVKAEVLVSELLGSETMLYVKQGTTEFASRVDARDFHNPGEVVDLTFNVSKGHFFDLETEQAIR</sequence>
<dbReference type="CDD" id="cd03301">
    <property type="entry name" value="ABC_MalK_N"/>
    <property type="match status" value="1"/>
</dbReference>
<dbReference type="GO" id="GO:0016887">
    <property type="term" value="F:ATP hydrolysis activity"/>
    <property type="evidence" value="ECO:0007669"/>
    <property type="project" value="InterPro"/>
</dbReference>
<evidence type="ECO:0000313" key="7">
    <source>
        <dbReference type="Proteomes" id="UP000217465"/>
    </source>
</evidence>
<dbReference type="InterPro" id="IPR017871">
    <property type="entry name" value="ABC_transporter-like_CS"/>
</dbReference>
<dbReference type="RefSeq" id="WP_003103388.1">
    <property type="nucleotide sequence ID" value="NZ_BAWT01000017.1"/>
</dbReference>
<organism evidence="6 7">
    <name type="scientific">Streptococcus parauberis</name>
    <dbReference type="NCBI Taxonomy" id="1348"/>
    <lineage>
        <taxon>Bacteria</taxon>
        <taxon>Bacillati</taxon>
        <taxon>Bacillota</taxon>
        <taxon>Bacilli</taxon>
        <taxon>Lactobacillales</taxon>
        <taxon>Streptococcaceae</taxon>
        <taxon>Streptococcus</taxon>
    </lineage>
</organism>
<dbReference type="Pfam" id="PF17912">
    <property type="entry name" value="OB_MalK"/>
    <property type="match status" value="1"/>
</dbReference>
<dbReference type="InterPro" id="IPR027417">
    <property type="entry name" value="P-loop_NTPase"/>
</dbReference>
<dbReference type="InterPro" id="IPR008995">
    <property type="entry name" value="Mo/tungstate-bd_C_term_dom"/>
</dbReference>
<keyword evidence="1" id="KW-0813">Transport</keyword>
<dbReference type="OrthoDB" id="9790614at2"/>
<reference evidence="5" key="2">
    <citation type="submission" date="2023-03" db="EMBL/GenBank/DDBJ databases">
        <authorList>
            <person name="Shen W."/>
            <person name="Cai J."/>
        </authorList>
    </citation>
    <scope>NUCLEOTIDE SEQUENCE</scope>
    <source>
        <strain evidence="5">P82-2</strain>
    </source>
</reference>
<dbReference type="GO" id="GO:0005524">
    <property type="term" value="F:ATP binding"/>
    <property type="evidence" value="ECO:0007669"/>
    <property type="project" value="UniProtKB-KW"/>
</dbReference>
<dbReference type="OMA" id="DSPRNMY"/>
<gene>
    <name evidence="6" type="primary">sugC_1</name>
    <name evidence="5" type="synonym">ugpC</name>
    <name evidence="6" type="ORF">A9Y57_01905</name>
    <name evidence="5" type="ORF">P7G31_04930</name>
</gene>
<dbReference type="GeneID" id="61421355"/>
<dbReference type="SMART" id="SM00382">
    <property type="entry name" value="AAA"/>
    <property type="match status" value="1"/>
</dbReference>
<dbReference type="EMBL" id="JARQAG010000005">
    <property type="protein sequence ID" value="MDT2731588.1"/>
    <property type="molecule type" value="Genomic_DNA"/>
</dbReference>
<dbReference type="GO" id="GO:0055052">
    <property type="term" value="C:ATP-binding cassette (ABC) transporter complex, substrate-binding subunit-containing"/>
    <property type="evidence" value="ECO:0007669"/>
    <property type="project" value="TreeGrafter"/>
</dbReference>
<dbReference type="Gene3D" id="2.40.50.140">
    <property type="entry name" value="Nucleic acid-binding proteins"/>
    <property type="match status" value="1"/>
</dbReference>
<dbReference type="InterPro" id="IPR040582">
    <property type="entry name" value="OB_MalK-like"/>
</dbReference>